<feature type="domain" description="A20-type" evidence="6">
    <location>
        <begin position="9"/>
        <end position="43"/>
    </location>
</feature>
<evidence type="ECO:0000313" key="9">
    <source>
        <dbReference type="EMBL" id="CEL64649.1"/>
    </source>
</evidence>
<dbReference type="GO" id="GO:0003677">
    <property type="term" value="F:DNA binding"/>
    <property type="evidence" value="ECO:0007669"/>
    <property type="project" value="InterPro"/>
</dbReference>
<reference evidence="8" key="1">
    <citation type="submission" date="2011-02" db="EMBL/GenBank/DDBJ databases">
        <authorList>
            <person name="Aslett M."/>
        </authorList>
    </citation>
    <scope>NUCLEOTIDE SEQUENCE</scope>
    <source>
        <strain evidence="8">Liverpool</strain>
    </source>
</reference>
<dbReference type="FunFam" id="4.10.1110.10:FF:000001">
    <property type="entry name" value="Zinc finger AN1-type containing 6"/>
    <property type="match status" value="1"/>
</dbReference>
<dbReference type="Pfam" id="PF01754">
    <property type="entry name" value="zf-A20"/>
    <property type="match status" value="1"/>
</dbReference>
<dbReference type="OMA" id="VLCENNC"/>
<dbReference type="Pfam" id="PF01428">
    <property type="entry name" value="zf-AN1"/>
    <property type="match status" value="1"/>
</dbReference>
<dbReference type="AlphaFoldDB" id="F0V8L4"/>
<dbReference type="InterPro" id="IPR000058">
    <property type="entry name" value="Znf_AN1"/>
</dbReference>
<reference evidence="8" key="2">
    <citation type="submission" date="2011-03" db="EMBL/GenBank/DDBJ databases">
        <title>Comparative genomics and transcriptomics of Neospora caninum and Toxoplasma gondii.</title>
        <authorList>
            <person name="Reid A.J."/>
            <person name="Sohal A."/>
            <person name="Harris D."/>
            <person name="Quail M."/>
            <person name="Sanders M."/>
            <person name="Berriman M."/>
            <person name="Wastling J.M."/>
            <person name="Pain A."/>
        </authorList>
    </citation>
    <scope>NUCLEOTIDE SEQUENCE</scope>
    <source>
        <strain evidence="8">Liverpool</strain>
    </source>
</reference>
<feature type="region of interest" description="Disordered" evidence="5">
    <location>
        <begin position="143"/>
        <end position="180"/>
    </location>
</feature>
<dbReference type="eggNOG" id="KOG3173">
    <property type="taxonomic scope" value="Eukaryota"/>
</dbReference>
<dbReference type="GeneID" id="13446113"/>
<feature type="domain" description="AN1-type" evidence="7">
    <location>
        <begin position="183"/>
        <end position="229"/>
    </location>
</feature>
<proteinExistence type="predicted"/>
<dbReference type="EMBL" id="FR823382">
    <property type="protein sequence ID" value="CBZ50055.1"/>
    <property type="molecule type" value="Genomic_DNA"/>
</dbReference>
<dbReference type="InterPro" id="IPR035896">
    <property type="entry name" value="AN1-like_Znf"/>
</dbReference>
<evidence type="ECO:0000256" key="2">
    <source>
        <dbReference type="ARBA" id="ARBA00022771"/>
    </source>
</evidence>
<dbReference type="GO" id="GO:0008270">
    <property type="term" value="F:zinc ion binding"/>
    <property type="evidence" value="ECO:0007669"/>
    <property type="project" value="UniProtKB-KW"/>
</dbReference>
<keyword evidence="2 4" id="KW-0863">Zinc-finger</keyword>
<dbReference type="Gene3D" id="4.10.1110.10">
    <property type="entry name" value="AN1-like Zinc finger"/>
    <property type="match status" value="1"/>
</dbReference>
<dbReference type="SUPFAM" id="SSF118310">
    <property type="entry name" value="AN1-like Zinc finger"/>
    <property type="match status" value="1"/>
</dbReference>
<protein>
    <submittedName>
        <fullName evidence="8 9">Loc397781 protein, related</fullName>
    </submittedName>
</protein>
<dbReference type="InterPro" id="IPR002653">
    <property type="entry name" value="Znf_A20"/>
</dbReference>
<evidence type="ECO:0000256" key="5">
    <source>
        <dbReference type="SAM" id="MobiDB-lite"/>
    </source>
</evidence>
<evidence type="ECO:0000259" key="6">
    <source>
        <dbReference type="PROSITE" id="PS51036"/>
    </source>
</evidence>
<dbReference type="InterPro" id="IPR050652">
    <property type="entry name" value="AN1_A20_ZnFinger"/>
</dbReference>
<keyword evidence="1" id="KW-0479">Metal-binding</keyword>
<keyword evidence="3" id="KW-0862">Zinc</keyword>
<feature type="compositionally biased region" description="Low complexity" evidence="5">
    <location>
        <begin position="161"/>
        <end position="176"/>
    </location>
</feature>
<dbReference type="PROSITE" id="PS51039">
    <property type="entry name" value="ZF_AN1"/>
    <property type="match status" value="1"/>
</dbReference>
<dbReference type="EMBL" id="LN714476">
    <property type="protein sequence ID" value="CEL64649.1"/>
    <property type="molecule type" value="Genomic_DNA"/>
</dbReference>
<keyword evidence="10" id="KW-1185">Reference proteome</keyword>
<evidence type="ECO:0000313" key="8">
    <source>
        <dbReference type="EMBL" id="CBZ50055.1"/>
    </source>
</evidence>
<evidence type="ECO:0000259" key="7">
    <source>
        <dbReference type="PROSITE" id="PS51039"/>
    </source>
</evidence>
<dbReference type="OrthoDB" id="428577at2759"/>
<dbReference type="FunCoup" id="F0V8L4">
    <property type="interactions" value="89"/>
</dbReference>
<accession>F0V8L4</accession>
<dbReference type="Gene3D" id="1.20.5.4770">
    <property type="match status" value="1"/>
</dbReference>
<dbReference type="PROSITE" id="PS51036">
    <property type="entry name" value="ZF_A20"/>
    <property type="match status" value="1"/>
</dbReference>
<evidence type="ECO:0000313" key="10">
    <source>
        <dbReference type="Proteomes" id="UP000007494"/>
    </source>
</evidence>
<feature type="region of interest" description="Disordered" evidence="5">
    <location>
        <begin position="45"/>
        <end position="82"/>
    </location>
</feature>
<dbReference type="Proteomes" id="UP000007494">
    <property type="component" value="Chromosome II"/>
</dbReference>
<gene>
    <name evidence="9" type="ORF">BN1204_005310</name>
    <name evidence="8" type="ORF">NCLIV_005310</name>
</gene>
<feature type="compositionally biased region" description="Polar residues" evidence="5">
    <location>
        <begin position="144"/>
        <end position="153"/>
    </location>
</feature>
<dbReference type="SMART" id="SM00154">
    <property type="entry name" value="ZnF_AN1"/>
    <property type="match status" value="1"/>
</dbReference>
<dbReference type="InParanoid" id="F0V8L4"/>
<dbReference type="SMART" id="SM00259">
    <property type="entry name" value="ZnF_A20"/>
    <property type="match status" value="1"/>
</dbReference>
<sequence length="248" mass="25630">MSSEQNERSSAAPLCANNCGFYGNPANRNLCSKCYVEFLKTQAASATPTAPSSTTATQGSSSGQQTSSLPFSSSADSSASVSASSCGVSASACLPPESLAAGDSSRPASGASGVCTPQEPAGCDGAAPSASCASTSSVGVSGEGNAQSAVSASQKKEDGVSSAEPTATSPEEATAPADEKPKQVKTNRCWLCNKKVGLLGFQCRCGYFYCGEHRYADKHDCQFDYKTFEREQLRKHNNRVVADKLQKI</sequence>
<dbReference type="PANTHER" id="PTHR10634">
    <property type="entry name" value="AN1-TYPE ZINC FINGER PROTEIN"/>
    <property type="match status" value="1"/>
</dbReference>
<reference evidence="10" key="3">
    <citation type="journal article" date="2012" name="PLoS Pathog.">
        <title>Comparative genomics of the apicomplexan parasites Toxoplasma gondii and Neospora caninum: Coccidia differing in host range and transmission strategy.</title>
        <authorList>
            <person name="Reid A.J."/>
            <person name="Vermont S.J."/>
            <person name="Cotton J.A."/>
            <person name="Harris D."/>
            <person name="Hill-Cawthorne G.A."/>
            <person name="Konen-Waisman S."/>
            <person name="Latham S.M."/>
            <person name="Mourier T."/>
            <person name="Norton R."/>
            <person name="Quail M.A."/>
            <person name="Sanders M."/>
            <person name="Shanmugam D."/>
            <person name="Sohal A."/>
            <person name="Wasmuth J.D."/>
            <person name="Brunk B."/>
            <person name="Grigg M.E."/>
            <person name="Howard J.C."/>
            <person name="Parkinson J."/>
            <person name="Roos D.S."/>
            <person name="Trees A.J."/>
            <person name="Berriman M."/>
            <person name="Pain A."/>
            <person name="Wastling J.M."/>
        </authorList>
    </citation>
    <scope>NUCLEOTIDE SEQUENCE [LARGE SCALE GENOMIC DNA]</scope>
    <source>
        <strain evidence="10">Liverpool</strain>
    </source>
</reference>
<name>F0V8L4_NEOCL</name>
<dbReference type="SUPFAM" id="SSF57716">
    <property type="entry name" value="Glucocorticoid receptor-like (DNA-binding domain)"/>
    <property type="match status" value="1"/>
</dbReference>
<reference evidence="9" key="4">
    <citation type="journal article" date="2015" name="PLoS ONE">
        <title>Comprehensive Evaluation of Toxoplasma gondii VEG and Neospora caninum LIV Genomes with Tachyzoite Stage Transcriptome and Proteome Defines Novel Transcript Features.</title>
        <authorList>
            <person name="Ramaprasad A."/>
            <person name="Mourier T."/>
            <person name="Naeem R."/>
            <person name="Malas T.B."/>
            <person name="Moussa E."/>
            <person name="Panigrahi A."/>
            <person name="Vermont S.J."/>
            <person name="Otto T.D."/>
            <person name="Wastling J."/>
            <person name="Pain A."/>
        </authorList>
    </citation>
    <scope>NUCLEOTIDE SEQUENCE</scope>
    <source>
        <strain evidence="9">Liverpool</strain>
    </source>
</reference>
<evidence type="ECO:0000256" key="3">
    <source>
        <dbReference type="ARBA" id="ARBA00022833"/>
    </source>
</evidence>
<dbReference type="RefSeq" id="XP_003880090.1">
    <property type="nucleotide sequence ID" value="XM_003880041.1"/>
</dbReference>
<evidence type="ECO:0000256" key="4">
    <source>
        <dbReference type="PROSITE-ProRule" id="PRU00449"/>
    </source>
</evidence>
<organism evidence="8 10">
    <name type="scientific">Neospora caninum (strain Liverpool)</name>
    <dbReference type="NCBI Taxonomy" id="572307"/>
    <lineage>
        <taxon>Eukaryota</taxon>
        <taxon>Sar</taxon>
        <taxon>Alveolata</taxon>
        <taxon>Apicomplexa</taxon>
        <taxon>Conoidasida</taxon>
        <taxon>Coccidia</taxon>
        <taxon>Eucoccidiorida</taxon>
        <taxon>Eimeriorina</taxon>
        <taxon>Sarcocystidae</taxon>
        <taxon>Neospora</taxon>
    </lineage>
</organism>
<dbReference type="VEuPathDB" id="ToxoDB:NCLIV_005310"/>
<evidence type="ECO:0000256" key="1">
    <source>
        <dbReference type="ARBA" id="ARBA00022723"/>
    </source>
</evidence>